<keyword evidence="2" id="KW-0812">Transmembrane</keyword>
<name>A0A4S2DAG6_9MICO</name>
<feature type="transmembrane region" description="Helical" evidence="2">
    <location>
        <begin position="56"/>
        <end position="76"/>
    </location>
</feature>
<evidence type="ECO:0000313" key="3">
    <source>
        <dbReference type="EMBL" id="TGY37673.1"/>
    </source>
</evidence>
<proteinExistence type="predicted"/>
<evidence type="ECO:0000256" key="2">
    <source>
        <dbReference type="SAM" id="Phobius"/>
    </source>
</evidence>
<feature type="transmembrane region" description="Helical" evidence="2">
    <location>
        <begin position="181"/>
        <end position="206"/>
    </location>
</feature>
<feature type="region of interest" description="Disordered" evidence="1">
    <location>
        <begin position="1"/>
        <end position="20"/>
    </location>
</feature>
<dbReference type="EMBL" id="SRYO01000004">
    <property type="protein sequence ID" value="TGY37673.1"/>
    <property type="molecule type" value="Genomic_DNA"/>
</dbReference>
<keyword evidence="2" id="KW-1133">Transmembrane helix</keyword>
<feature type="transmembrane region" description="Helical" evidence="2">
    <location>
        <begin position="121"/>
        <end position="142"/>
    </location>
</feature>
<dbReference type="AlphaFoldDB" id="A0A4S2DAG6"/>
<evidence type="ECO:0000256" key="1">
    <source>
        <dbReference type="SAM" id="MobiDB-lite"/>
    </source>
</evidence>
<gene>
    <name evidence="3" type="ORF">E5344_08270</name>
</gene>
<feature type="transmembrane region" description="Helical" evidence="2">
    <location>
        <begin position="29"/>
        <end position="50"/>
    </location>
</feature>
<evidence type="ECO:0000313" key="4">
    <source>
        <dbReference type="Proteomes" id="UP000309893"/>
    </source>
</evidence>
<protein>
    <submittedName>
        <fullName evidence="3">Uncharacterized protein</fullName>
    </submittedName>
</protein>
<keyword evidence="2" id="KW-0472">Membrane</keyword>
<organism evidence="3 4">
    <name type="scientific">Microbacterium laevaniformans</name>
    <dbReference type="NCBI Taxonomy" id="36807"/>
    <lineage>
        <taxon>Bacteria</taxon>
        <taxon>Bacillati</taxon>
        <taxon>Actinomycetota</taxon>
        <taxon>Actinomycetes</taxon>
        <taxon>Micrococcales</taxon>
        <taxon>Microbacteriaceae</taxon>
        <taxon>Microbacterium</taxon>
    </lineage>
</organism>
<feature type="transmembrane region" description="Helical" evidence="2">
    <location>
        <begin position="88"/>
        <end position="109"/>
    </location>
</feature>
<dbReference type="OrthoDB" id="5003028at2"/>
<feature type="region of interest" description="Disordered" evidence="1">
    <location>
        <begin position="324"/>
        <end position="358"/>
    </location>
</feature>
<dbReference type="Proteomes" id="UP000309893">
    <property type="component" value="Unassembled WGS sequence"/>
</dbReference>
<sequence length="358" mass="38414">MPDSPTDGATTSRRPTEQSTPRAAHQWRIWFVIVPALIGVVLCAAGALLVTPTSDGGFPAYLCVIIGGWAVGFALVNALSAWPERWQWGGHVALALGAIALLASTTPLIRTLGSLPEPWPRSLSVVALGIPPAGGWVLITLLGRISGRFDRAAERRAAALAEPTWSGADRRPEVTVNAARFTTAALTALAVGAVVVVGALSAVVVIVTERWLLRLPPLMIVVALGLFVGMPVYAAIWGVVNSRRLPVTLRWHTGALVVDAEDRWTVPYPMIQSVIWRSQGDTARFEVHPATRSETFLVGMVRQQNGKASQLPPLMHRMRRVLEESGLRPHERRGTLRYTRSAPTNTVSGSGAPPSALG</sequence>
<feature type="compositionally biased region" description="Basic and acidic residues" evidence="1">
    <location>
        <begin position="324"/>
        <end position="334"/>
    </location>
</feature>
<dbReference type="RefSeq" id="WP_135949305.1">
    <property type="nucleotide sequence ID" value="NZ_SRYO01000004.1"/>
</dbReference>
<feature type="compositionally biased region" description="Polar residues" evidence="1">
    <location>
        <begin position="7"/>
        <end position="20"/>
    </location>
</feature>
<accession>A0A4S2DAG6</accession>
<comment type="caution">
    <text evidence="3">The sequence shown here is derived from an EMBL/GenBank/DDBJ whole genome shotgun (WGS) entry which is preliminary data.</text>
</comment>
<reference evidence="3 4" key="1">
    <citation type="submission" date="2019-04" db="EMBL/GenBank/DDBJ databases">
        <title>Microbes associate with the intestines of laboratory mice.</title>
        <authorList>
            <person name="Navarre W."/>
            <person name="Wong E."/>
            <person name="Huang K."/>
            <person name="Tropini C."/>
            <person name="Ng K."/>
            <person name="Yu B."/>
        </authorList>
    </citation>
    <scope>NUCLEOTIDE SEQUENCE [LARGE SCALE GENOMIC DNA]</scope>
    <source>
        <strain evidence="3 4">NM46_B2-13</strain>
    </source>
</reference>
<feature type="transmembrane region" description="Helical" evidence="2">
    <location>
        <begin position="218"/>
        <end position="240"/>
    </location>
</feature>